<dbReference type="EMBL" id="CP042467">
    <property type="protein sequence ID" value="QED26691.1"/>
    <property type="molecule type" value="Genomic_DNA"/>
</dbReference>
<dbReference type="KEGG" id="bbae:FRD01_05405"/>
<name>A0A5B8XNB5_9DELT</name>
<dbReference type="GO" id="GO:0016020">
    <property type="term" value="C:membrane"/>
    <property type="evidence" value="ECO:0007669"/>
    <property type="project" value="UniProtKB-SubCell"/>
</dbReference>
<evidence type="ECO:0000313" key="9">
    <source>
        <dbReference type="EMBL" id="QED26691.1"/>
    </source>
</evidence>
<evidence type="ECO:0000256" key="8">
    <source>
        <dbReference type="SAM" id="Phobius"/>
    </source>
</evidence>
<evidence type="ECO:0000256" key="3">
    <source>
        <dbReference type="ARBA" id="ARBA00022428"/>
    </source>
</evidence>
<dbReference type="Proteomes" id="UP000321595">
    <property type="component" value="Chromosome"/>
</dbReference>
<keyword evidence="6 8" id="KW-1133">Transmembrane helix</keyword>
<protein>
    <submittedName>
        <fullName evidence="9">Prenyltransferase</fullName>
    </submittedName>
</protein>
<feature type="transmembrane region" description="Helical" evidence="8">
    <location>
        <begin position="240"/>
        <end position="256"/>
    </location>
</feature>
<dbReference type="PANTHER" id="PTHR13929">
    <property type="entry name" value="1,4-DIHYDROXY-2-NAPHTHOATE OCTAPRENYLTRANSFERASE"/>
    <property type="match status" value="1"/>
</dbReference>
<feature type="transmembrane region" description="Helical" evidence="8">
    <location>
        <begin position="176"/>
        <end position="194"/>
    </location>
</feature>
<keyword evidence="4 9" id="KW-0808">Transferase</keyword>
<dbReference type="GO" id="GO:0004659">
    <property type="term" value="F:prenyltransferase activity"/>
    <property type="evidence" value="ECO:0007669"/>
    <property type="project" value="InterPro"/>
</dbReference>
<evidence type="ECO:0000313" key="10">
    <source>
        <dbReference type="Proteomes" id="UP000321595"/>
    </source>
</evidence>
<gene>
    <name evidence="9" type="ORF">FRD01_05405</name>
</gene>
<dbReference type="AlphaFoldDB" id="A0A5B8XNB5"/>
<keyword evidence="10" id="KW-1185">Reference proteome</keyword>
<evidence type="ECO:0000256" key="7">
    <source>
        <dbReference type="ARBA" id="ARBA00023136"/>
    </source>
</evidence>
<dbReference type="RefSeq" id="WP_146958348.1">
    <property type="nucleotide sequence ID" value="NZ_CP042467.1"/>
</dbReference>
<evidence type="ECO:0000256" key="6">
    <source>
        <dbReference type="ARBA" id="ARBA00022989"/>
    </source>
</evidence>
<dbReference type="PANTHER" id="PTHR13929:SF0">
    <property type="entry name" value="UBIA PRENYLTRANSFERASE DOMAIN-CONTAINING PROTEIN 1"/>
    <property type="match status" value="1"/>
</dbReference>
<feature type="transmembrane region" description="Helical" evidence="8">
    <location>
        <begin position="92"/>
        <end position="111"/>
    </location>
</feature>
<dbReference type="GO" id="GO:0009234">
    <property type="term" value="P:menaquinone biosynthetic process"/>
    <property type="evidence" value="ECO:0007669"/>
    <property type="project" value="UniProtKB-UniPathway"/>
</dbReference>
<dbReference type="UniPathway" id="UPA00079"/>
<comment type="pathway">
    <text evidence="2">Quinol/quinone metabolism; menaquinone biosynthesis.</text>
</comment>
<feature type="transmembrane region" description="Helical" evidence="8">
    <location>
        <begin position="215"/>
        <end position="234"/>
    </location>
</feature>
<reference evidence="9 10" key="1">
    <citation type="submission" date="2019-08" db="EMBL/GenBank/DDBJ databases">
        <authorList>
            <person name="Liang Q."/>
        </authorList>
    </citation>
    <scope>NUCLEOTIDE SEQUENCE [LARGE SCALE GENOMIC DNA]</scope>
    <source>
        <strain evidence="9 10">V1718</strain>
    </source>
</reference>
<dbReference type="GO" id="GO:0042371">
    <property type="term" value="P:vitamin K biosynthetic process"/>
    <property type="evidence" value="ECO:0007669"/>
    <property type="project" value="TreeGrafter"/>
</dbReference>
<dbReference type="CDD" id="cd13962">
    <property type="entry name" value="PT_UbiA_UBIAD1"/>
    <property type="match status" value="1"/>
</dbReference>
<evidence type="ECO:0000256" key="4">
    <source>
        <dbReference type="ARBA" id="ARBA00022679"/>
    </source>
</evidence>
<dbReference type="OrthoDB" id="322620at2"/>
<feature type="transmembrane region" description="Helical" evidence="8">
    <location>
        <begin position="146"/>
        <end position="164"/>
    </location>
</feature>
<evidence type="ECO:0000256" key="1">
    <source>
        <dbReference type="ARBA" id="ARBA00004141"/>
    </source>
</evidence>
<evidence type="ECO:0000256" key="5">
    <source>
        <dbReference type="ARBA" id="ARBA00022692"/>
    </source>
</evidence>
<keyword evidence="5 8" id="KW-0812">Transmembrane</keyword>
<keyword evidence="7 8" id="KW-0472">Membrane</keyword>
<proteinExistence type="predicted"/>
<sequence length="290" mass="31492">MIRTWLKAARLPSQSYIALPLLLGQVLAWAATDTWSWTVFALVQLFGITDQLYIVWANDYADRDTDAQNNTFTIFSGGSRVLVDQSLSPKTLLRAAQAMVLLSVILLATLAYLVNPLIFPIGVTGLILLWAYSFKPLMLSYRGGGELLQTLGVGLVLPLIGYMAQGGDLFGFPWDYLAILLPLNLATAIATALPDVPSDSASNKRTIPVKFGLEMAIWLIVGLVIAASALHVWLLGERTSVTVPIACAFIISAVAFKQPKPGDFQLSIVVFFSILANLGYVGTLIAFTWI</sequence>
<evidence type="ECO:0000256" key="2">
    <source>
        <dbReference type="ARBA" id="ARBA00004863"/>
    </source>
</evidence>
<comment type="subcellular location">
    <subcellularLocation>
        <location evidence="1">Membrane</location>
        <topology evidence="1">Multi-pass membrane protein</topology>
    </subcellularLocation>
</comment>
<dbReference type="InterPro" id="IPR044878">
    <property type="entry name" value="UbiA_sf"/>
</dbReference>
<organism evidence="9 10">
    <name type="scientific">Microvenator marinus</name>
    <dbReference type="NCBI Taxonomy" id="2600177"/>
    <lineage>
        <taxon>Bacteria</taxon>
        <taxon>Deltaproteobacteria</taxon>
        <taxon>Bradymonadales</taxon>
        <taxon>Microvenatoraceae</taxon>
        <taxon>Microvenator</taxon>
    </lineage>
</organism>
<dbReference type="Pfam" id="PF01040">
    <property type="entry name" value="UbiA"/>
    <property type="match status" value="1"/>
</dbReference>
<dbReference type="Gene3D" id="1.10.357.140">
    <property type="entry name" value="UbiA prenyltransferase"/>
    <property type="match status" value="1"/>
</dbReference>
<dbReference type="InterPro" id="IPR026046">
    <property type="entry name" value="UBIAD1"/>
</dbReference>
<feature type="transmembrane region" description="Helical" evidence="8">
    <location>
        <begin position="268"/>
        <end position="289"/>
    </location>
</feature>
<accession>A0A5B8XNB5</accession>
<dbReference type="InterPro" id="IPR000537">
    <property type="entry name" value="UbiA_prenyltransferase"/>
</dbReference>
<keyword evidence="3" id="KW-0474">Menaquinone biosynthesis</keyword>